<dbReference type="InterPro" id="IPR036770">
    <property type="entry name" value="Ankyrin_rpt-contain_sf"/>
</dbReference>
<dbReference type="Proteomes" id="UP000192674">
    <property type="component" value="Unassembled WGS sequence"/>
</dbReference>
<accession>A0A1W2CFN4</accession>
<organism evidence="4 5">
    <name type="scientific">Kibdelosporangium aridum</name>
    <dbReference type="NCBI Taxonomy" id="2030"/>
    <lineage>
        <taxon>Bacteria</taxon>
        <taxon>Bacillati</taxon>
        <taxon>Actinomycetota</taxon>
        <taxon>Actinomycetes</taxon>
        <taxon>Pseudonocardiales</taxon>
        <taxon>Pseudonocardiaceae</taxon>
        <taxon>Kibdelosporangium</taxon>
    </lineage>
</organism>
<sequence length="533" mass="59847">MKAVLEPDVANSWVRARRFGVPPSMIERATERRLAGDWQGACAAAHVDVLFDLDQVTEQFGVEVAVKLLEDLTVLAPDLVRWHMPRFLEGLDTLLTRRKVVLASYGDRVGPLLYVRTPDRPSGPQRLRLEVGYVETAEHTVNWGTSRYLWDATQSDDLRVRCGGGDRAPFFNADGSRAKLPTSDPGTADPAARTEWLTVLQENDQLEDAFAAAGLALDTMQPKRTGYHFGDVSRYFKRWPFVLSRLADEVRMLSAWDHHTRYAFRLNFYNAMVVDLGRGRPLVHGGNYMDAADLPELPHVVAHRLPDLDLLRAGKIRPEQLHPLVRSALFPALPEREPVPRYELNPIRVRCQGVWHLIAPRDGIISGPHTEQEHRREQALQALGGTASGCFRVRTAWAEGGKLPKHLRLLRKEIFGRARHGDTAGVIELLDAGVDIRVRDASKRTLLHHIHQMDHRLLLQRLLDAGLDLEAVDHHGRTPLYVAVFEDGSAEVIKALLDAGARVDIATSDKAELARWIAGTKRTDLDFLLDELT</sequence>
<dbReference type="InterPro" id="IPR002110">
    <property type="entry name" value="Ankyrin_rpt"/>
</dbReference>
<dbReference type="Gene3D" id="1.25.40.20">
    <property type="entry name" value="Ankyrin repeat-containing domain"/>
    <property type="match status" value="1"/>
</dbReference>
<reference evidence="4 5" key="1">
    <citation type="submission" date="2017-04" db="EMBL/GenBank/DDBJ databases">
        <authorList>
            <person name="Afonso C.L."/>
            <person name="Miller P.J."/>
            <person name="Scott M.A."/>
            <person name="Spackman E."/>
            <person name="Goraichik I."/>
            <person name="Dimitrov K.M."/>
            <person name="Suarez D.L."/>
            <person name="Swayne D.E."/>
        </authorList>
    </citation>
    <scope>NUCLEOTIDE SEQUENCE [LARGE SCALE GENOMIC DNA]</scope>
    <source>
        <strain evidence="4 5">DSM 43828</strain>
    </source>
</reference>
<dbReference type="OrthoDB" id="3276909at2"/>
<dbReference type="SMART" id="SM00248">
    <property type="entry name" value="ANK"/>
    <property type="match status" value="2"/>
</dbReference>
<dbReference type="Pfam" id="PF12796">
    <property type="entry name" value="Ank_2"/>
    <property type="match status" value="1"/>
</dbReference>
<dbReference type="PANTHER" id="PTHR24173">
    <property type="entry name" value="ANKYRIN REPEAT CONTAINING"/>
    <property type="match status" value="1"/>
</dbReference>
<evidence type="ECO:0000313" key="5">
    <source>
        <dbReference type="Proteomes" id="UP000192674"/>
    </source>
</evidence>
<evidence type="ECO:0000256" key="2">
    <source>
        <dbReference type="ARBA" id="ARBA00023043"/>
    </source>
</evidence>
<keyword evidence="1" id="KW-0677">Repeat</keyword>
<dbReference type="AlphaFoldDB" id="A0A1W2CFN4"/>
<dbReference type="PROSITE" id="PS50297">
    <property type="entry name" value="ANK_REP_REGION"/>
    <property type="match status" value="1"/>
</dbReference>
<dbReference type="PROSITE" id="PS50088">
    <property type="entry name" value="ANK_REPEAT"/>
    <property type="match status" value="1"/>
</dbReference>
<evidence type="ECO:0000256" key="1">
    <source>
        <dbReference type="ARBA" id="ARBA00022737"/>
    </source>
</evidence>
<keyword evidence="2 3" id="KW-0040">ANK repeat</keyword>
<dbReference type="SUPFAM" id="SSF48403">
    <property type="entry name" value="Ankyrin repeat"/>
    <property type="match status" value="1"/>
</dbReference>
<evidence type="ECO:0000313" key="4">
    <source>
        <dbReference type="EMBL" id="SMC83969.1"/>
    </source>
</evidence>
<dbReference type="RefSeq" id="WP_143446255.1">
    <property type="nucleotide sequence ID" value="NZ_FWXV01000002.1"/>
</dbReference>
<name>A0A1W2CFN4_KIBAR</name>
<evidence type="ECO:0000256" key="3">
    <source>
        <dbReference type="PROSITE-ProRule" id="PRU00023"/>
    </source>
</evidence>
<dbReference type="PANTHER" id="PTHR24173:SF74">
    <property type="entry name" value="ANKYRIN REPEAT DOMAIN-CONTAINING PROTEIN 16"/>
    <property type="match status" value="1"/>
</dbReference>
<protein>
    <submittedName>
        <fullName evidence="4">Ankyrin repeat-containing protein</fullName>
    </submittedName>
</protein>
<feature type="repeat" description="ANK" evidence="3">
    <location>
        <begin position="475"/>
        <end position="508"/>
    </location>
</feature>
<proteinExistence type="predicted"/>
<dbReference type="EMBL" id="FWXV01000002">
    <property type="protein sequence ID" value="SMC83969.1"/>
    <property type="molecule type" value="Genomic_DNA"/>
</dbReference>
<keyword evidence="5" id="KW-1185">Reference proteome</keyword>
<gene>
    <name evidence="4" type="ORF">SAMN05661093_01981</name>
</gene>